<proteinExistence type="inferred from homology"/>
<dbReference type="RefSeq" id="WP_155455726.1">
    <property type="nucleotide sequence ID" value="NZ_WNKX01000016.1"/>
</dbReference>
<keyword evidence="6" id="KW-0281">Fimbrium</keyword>
<evidence type="ECO:0000313" key="11">
    <source>
        <dbReference type="Proteomes" id="UP000472320"/>
    </source>
</evidence>
<name>A0A6L6QLI6_9BURK</name>
<keyword evidence="11" id="KW-1185">Reference proteome</keyword>
<comment type="caution">
    <text evidence="10">The sequence shown here is derived from an EMBL/GenBank/DDBJ whole genome shotgun (WGS) entry which is preliminary data.</text>
</comment>
<protein>
    <recommendedName>
        <fullName evidence="9">PilY1 beta-propeller domain-containing protein</fullName>
    </recommendedName>
</protein>
<dbReference type="PROSITE" id="PS51257">
    <property type="entry name" value="PROKAR_LIPOPROTEIN"/>
    <property type="match status" value="1"/>
</dbReference>
<evidence type="ECO:0000256" key="8">
    <source>
        <dbReference type="SAM" id="SignalP"/>
    </source>
</evidence>
<evidence type="ECO:0000256" key="1">
    <source>
        <dbReference type="ARBA" id="ARBA00004561"/>
    </source>
</evidence>
<dbReference type="InterPro" id="IPR011047">
    <property type="entry name" value="Quinoprotein_ADH-like_sf"/>
</dbReference>
<keyword evidence="8" id="KW-0732">Signal</keyword>
<feature type="chain" id="PRO_5026785114" description="PilY1 beta-propeller domain-containing protein" evidence="8">
    <location>
        <begin position="27"/>
        <end position="1135"/>
    </location>
</feature>
<organism evidence="10 11">
    <name type="scientific">Massilia eburnea</name>
    <dbReference type="NCBI Taxonomy" id="1776165"/>
    <lineage>
        <taxon>Bacteria</taxon>
        <taxon>Pseudomonadati</taxon>
        <taxon>Pseudomonadota</taxon>
        <taxon>Betaproteobacteria</taxon>
        <taxon>Burkholderiales</taxon>
        <taxon>Oxalobacteraceae</taxon>
        <taxon>Telluria group</taxon>
        <taxon>Massilia</taxon>
    </lineage>
</organism>
<dbReference type="GO" id="GO:0046872">
    <property type="term" value="F:metal ion binding"/>
    <property type="evidence" value="ECO:0007669"/>
    <property type="project" value="UniProtKB-KW"/>
</dbReference>
<comment type="similarity">
    <text evidence="2">Belongs to the PilY1 family.</text>
</comment>
<feature type="compositionally biased region" description="Gly residues" evidence="7">
    <location>
        <begin position="1090"/>
        <end position="1100"/>
    </location>
</feature>
<feature type="domain" description="PilY1 beta-propeller" evidence="9">
    <location>
        <begin position="626"/>
        <end position="859"/>
    </location>
</feature>
<keyword evidence="5" id="KW-0106">Calcium</keyword>
<accession>A0A6L6QLI6</accession>
<dbReference type="EMBL" id="WNKX01000016">
    <property type="protein sequence ID" value="MTW12787.1"/>
    <property type="molecule type" value="Genomic_DNA"/>
</dbReference>
<keyword evidence="3" id="KW-1029">Fimbrium biogenesis</keyword>
<sequence length="1135" mass="119001">MPKKLMTTAAISLGACATLLSFPAGADDIDIFTGASAGTAINPNILIVLDNTSNWSRQAQKWPSGDTQGQSEVRAIKQAIAALDGTVNVGLFEFVTGGNANDNGGYVRSAIQPMTTTAKAALGATLDRIDANITSPTEKRNSGTMYGNLLFDVYNYLGGFNSYSPSATGGSYGPDAAGYASRYTTFQSPLNADKNCAKTIVIFVTNPDQSGPTADDSANTSRLSGLGGDTSQLKLPTFTSQTVDVTTNLGQTAVCYANPTDAQAELSKSPWPTNCSTDKFSKGCVIGSALNNGALFCAAGTASYAINGVNTETTNVAATSGAVTDTHPYNADEWARFMHNVGVPIPGTTPTLKSKVVFYTIDVYNKQENTDHTSLMLSMAQAGGGKYFAAKSQQGILDALNQIIGEVLAVNSSFASASLPVNATNRTQNENQVYIGVFRPDPDAKPRWFGNLKRYQVIASGAEVKLGDANGNAAINPIDGFITDCAQSYWTSDNGAYWKNLGINPDPAGNCAGKNAYSDAPDGPFVEKGGVAQVLRNGNNPATTSVTPTYAVNRKLLTRTATGTSFVDFNTTNTGLSADVVDYISGKDVNNERNIGAQTQTRPSIHGDVIHSRPLPVNYGGTKGVYIFYGANDGYFRAVEGDTGKEHWAFVAPEFFSRLSRLKDQTPLVNYPNLSGPSDVSAVGAPKDYFFDGSAGSYQNADNTAIWIYPSMRRGGRMVYGINATDVDNPSLLWAAGCPNLTNDTGCTTGMSGIGQTWSTPTVAFIKGYSTTDPVVMFGGGYDTCEDANTGAPTCTTSKGGYVYILNGRTGALLGSFKTKRGVVGDISLVDADGDGMMDYAYAADLGGNIYRIDFIDGPTTLNPLAASDWQIYRVAYTNDATSPRKFMFGPAVLYNKGYVYLALGSGDREHPLSWQYPYASTSNRFYVALDNLTVKPAADAGLNLDSSLTNSSDPTDCNSPKTLPNGSSRGWYMQLAAGEQVVTSALIAAGTVDFSTNRPIVGQAQSCSTSLGEARGYRVSLLNASGTLGVDGICGGNRSSVFTGGGLPPNPVLSPSVPVTLPDGTIRPTTICFGCAGGTVGAAGAPNNSGGGGGGGGGPNPDEKCKSSSAHEGCKMTPNIKSTRKRKYTYVKGQ</sequence>
<evidence type="ECO:0000256" key="7">
    <source>
        <dbReference type="SAM" id="MobiDB-lite"/>
    </source>
</evidence>
<dbReference type="Proteomes" id="UP000472320">
    <property type="component" value="Unassembled WGS sequence"/>
</dbReference>
<evidence type="ECO:0000313" key="10">
    <source>
        <dbReference type="EMBL" id="MTW12787.1"/>
    </source>
</evidence>
<dbReference type="SUPFAM" id="SSF50998">
    <property type="entry name" value="Quinoprotein alcohol dehydrogenase-like"/>
    <property type="match status" value="1"/>
</dbReference>
<reference evidence="10 11" key="1">
    <citation type="submission" date="2019-11" db="EMBL/GenBank/DDBJ databases">
        <title>Type strains purchased from KCTC, JCM and DSMZ.</title>
        <authorList>
            <person name="Lu H."/>
        </authorList>
    </citation>
    <scope>NUCLEOTIDE SEQUENCE [LARGE SCALE GENOMIC DNA]</scope>
    <source>
        <strain evidence="10 11">JCM 31587</strain>
    </source>
</reference>
<dbReference type="OrthoDB" id="7156875at2"/>
<dbReference type="InterPro" id="IPR008707">
    <property type="entry name" value="B-propeller_PilY1"/>
</dbReference>
<evidence type="ECO:0000256" key="6">
    <source>
        <dbReference type="ARBA" id="ARBA00023263"/>
    </source>
</evidence>
<feature type="signal peptide" evidence="8">
    <location>
        <begin position="1"/>
        <end position="26"/>
    </location>
</feature>
<evidence type="ECO:0000256" key="4">
    <source>
        <dbReference type="ARBA" id="ARBA00022723"/>
    </source>
</evidence>
<evidence type="ECO:0000259" key="9">
    <source>
        <dbReference type="Pfam" id="PF05567"/>
    </source>
</evidence>
<evidence type="ECO:0000256" key="3">
    <source>
        <dbReference type="ARBA" id="ARBA00022558"/>
    </source>
</evidence>
<feature type="region of interest" description="Disordered" evidence="7">
    <location>
        <begin position="1088"/>
        <end position="1119"/>
    </location>
</feature>
<dbReference type="GO" id="GO:0009289">
    <property type="term" value="C:pilus"/>
    <property type="evidence" value="ECO:0007669"/>
    <property type="project" value="UniProtKB-SubCell"/>
</dbReference>
<evidence type="ECO:0000256" key="5">
    <source>
        <dbReference type="ARBA" id="ARBA00022837"/>
    </source>
</evidence>
<comment type="subcellular location">
    <subcellularLocation>
        <location evidence="1">Fimbrium</location>
    </subcellularLocation>
</comment>
<evidence type="ECO:0000256" key="2">
    <source>
        <dbReference type="ARBA" id="ARBA00008387"/>
    </source>
</evidence>
<feature type="region of interest" description="Disordered" evidence="7">
    <location>
        <begin position="209"/>
        <end position="228"/>
    </location>
</feature>
<gene>
    <name evidence="10" type="ORF">GM658_19445</name>
</gene>
<dbReference type="Pfam" id="PF05567">
    <property type="entry name" value="T4P_PilY1"/>
    <property type="match status" value="1"/>
</dbReference>
<keyword evidence="4" id="KW-0479">Metal-binding</keyword>
<dbReference type="AlphaFoldDB" id="A0A6L6QLI6"/>